<dbReference type="SUPFAM" id="SSF48452">
    <property type="entry name" value="TPR-like"/>
    <property type="match status" value="1"/>
</dbReference>
<dbReference type="Pfam" id="PF13424">
    <property type="entry name" value="TPR_12"/>
    <property type="match status" value="1"/>
</dbReference>
<dbReference type="STRING" id="157687.HMPREF3180_00192"/>
<protein>
    <submittedName>
        <fullName evidence="4">Tetratricopeptide repeat protein</fullName>
    </submittedName>
</protein>
<dbReference type="InterPro" id="IPR011990">
    <property type="entry name" value="TPR-like_helical_dom_sf"/>
</dbReference>
<sequence>MTGKEKEVKENRIQELLVKRDEYLNNEEIEKEIEVLRELRVLFRRIFGQGSEENAKILTELGNALKYVGKFDESVRLLTKAENIILEIYGENSLPYVTCNANLAEVYRVMKNYEKVEEKYYKAIKVYKKNNFRNGYIFAGICNNLGLFYEENGRYQDSVKWQKKGLIILQDLEDSEIQGAIILSNMVKPYLKLDEKKMAENIVDEVLKILKRRVGEGSNLYLNILNNFINAYFENKSYKKTLELLEKCEKISKDVFGIKNENYKAIFEKIKIVKNKIDKNKMEQYVWKKQIIRKVKK</sequence>
<evidence type="ECO:0000313" key="5">
    <source>
        <dbReference type="Proteomes" id="UP000070483"/>
    </source>
</evidence>
<keyword evidence="5" id="KW-1185">Reference proteome</keyword>
<name>A0A134AQR6_9FUSO</name>
<dbReference type="EMBL" id="LSDD01000008">
    <property type="protein sequence ID" value="KXB70041.1"/>
    <property type="molecule type" value="Genomic_DNA"/>
</dbReference>
<evidence type="ECO:0000313" key="4">
    <source>
        <dbReference type="EMBL" id="KXB70041.1"/>
    </source>
</evidence>
<dbReference type="PATRIC" id="fig|157687.3.peg.195"/>
<keyword evidence="1" id="KW-0677">Repeat</keyword>
<evidence type="ECO:0000256" key="2">
    <source>
        <dbReference type="ARBA" id="ARBA00022803"/>
    </source>
</evidence>
<reference evidence="5" key="1">
    <citation type="submission" date="2016-01" db="EMBL/GenBank/DDBJ databases">
        <authorList>
            <person name="Mitreva M."/>
            <person name="Pepin K.H."/>
            <person name="Mihindukulasuriya K.A."/>
            <person name="Fulton R."/>
            <person name="Fronick C."/>
            <person name="O'Laughlin M."/>
            <person name="Miner T."/>
            <person name="Herter B."/>
            <person name="Rosa B.A."/>
            <person name="Cordes M."/>
            <person name="Tomlinson C."/>
            <person name="Wollam A."/>
            <person name="Palsikar V.B."/>
            <person name="Mardis E.R."/>
            <person name="Wilson R.K."/>
        </authorList>
    </citation>
    <scope>NUCLEOTIDE SEQUENCE [LARGE SCALE GENOMIC DNA]</scope>
    <source>
        <strain evidence="5">KA00185</strain>
    </source>
</reference>
<accession>A0A134AQR6</accession>
<gene>
    <name evidence="4" type="ORF">HMPREF3180_00192</name>
</gene>
<dbReference type="PANTHER" id="PTHR45641:SF19">
    <property type="entry name" value="NEPHROCYSTIN-3"/>
    <property type="match status" value="1"/>
</dbReference>
<feature type="coiled-coil region" evidence="3">
    <location>
        <begin position="6"/>
        <end position="39"/>
    </location>
</feature>
<comment type="caution">
    <text evidence="4">The sequence shown here is derived from an EMBL/GenBank/DDBJ whole genome shotgun (WGS) entry which is preliminary data.</text>
</comment>
<dbReference type="SMART" id="SM00028">
    <property type="entry name" value="TPR"/>
    <property type="match status" value="4"/>
</dbReference>
<dbReference type="PANTHER" id="PTHR45641">
    <property type="entry name" value="TETRATRICOPEPTIDE REPEAT PROTEIN (AFU_ORTHOLOGUE AFUA_6G03870)"/>
    <property type="match status" value="1"/>
</dbReference>
<dbReference type="Pfam" id="PF13374">
    <property type="entry name" value="TPR_10"/>
    <property type="match status" value="1"/>
</dbReference>
<proteinExistence type="predicted"/>
<dbReference type="OrthoDB" id="82242at2"/>
<organism evidence="4 5">
    <name type="scientific">Leptotrichia wadei</name>
    <dbReference type="NCBI Taxonomy" id="157687"/>
    <lineage>
        <taxon>Bacteria</taxon>
        <taxon>Fusobacteriati</taxon>
        <taxon>Fusobacteriota</taxon>
        <taxon>Fusobacteriia</taxon>
        <taxon>Fusobacteriales</taxon>
        <taxon>Leptotrichiaceae</taxon>
        <taxon>Leptotrichia</taxon>
    </lineage>
</organism>
<dbReference type="AlphaFoldDB" id="A0A134AQR6"/>
<dbReference type="Gene3D" id="1.25.40.10">
    <property type="entry name" value="Tetratricopeptide repeat domain"/>
    <property type="match status" value="3"/>
</dbReference>
<dbReference type="Proteomes" id="UP000070483">
    <property type="component" value="Unassembled WGS sequence"/>
</dbReference>
<dbReference type="InterPro" id="IPR019734">
    <property type="entry name" value="TPR_rpt"/>
</dbReference>
<keyword evidence="2" id="KW-0802">TPR repeat</keyword>
<evidence type="ECO:0000256" key="1">
    <source>
        <dbReference type="ARBA" id="ARBA00022737"/>
    </source>
</evidence>
<evidence type="ECO:0000256" key="3">
    <source>
        <dbReference type="SAM" id="Coils"/>
    </source>
</evidence>
<dbReference type="RefSeq" id="WP_060917265.1">
    <property type="nucleotide sequence ID" value="NZ_KQ960002.1"/>
</dbReference>
<keyword evidence="3" id="KW-0175">Coiled coil</keyword>